<dbReference type="SUPFAM" id="SSF56752">
    <property type="entry name" value="D-aminoacid aminotransferase-like PLP-dependent enzymes"/>
    <property type="match status" value="1"/>
</dbReference>
<proteinExistence type="predicted"/>
<dbReference type="PANTHER" id="PTHR11236:SF50">
    <property type="entry name" value="AMINODEOXYCHORISMATE SYNTHASE COMPONENT 1"/>
    <property type="match status" value="1"/>
</dbReference>
<dbReference type="GO" id="GO:0009396">
    <property type="term" value="P:folic acid-containing compound biosynthetic process"/>
    <property type="evidence" value="ECO:0007669"/>
    <property type="project" value="InterPro"/>
</dbReference>
<protein>
    <submittedName>
        <fullName evidence="2">Aminodeoxychorismate synthase component I</fullName>
        <ecNumber evidence="2">2.6.1.85</ecNumber>
    </submittedName>
</protein>
<dbReference type="RefSeq" id="WP_169497009.1">
    <property type="nucleotide sequence ID" value="NZ_JABBFZ010000003.1"/>
</dbReference>
<gene>
    <name evidence="2" type="primary">pabB</name>
    <name evidence="2" type="ORF">HHL14_07730</name>
</gene>
<keyword evidence="2" id="KW-0808">Transferase</keyword>
<dbReference type="Gene3D" id="3.20.10.10">
    <property type="entry name" value="D-amino Acid Aminotransferase, subunit A, domain 2"/>
    <property type="match status" value="1"/>
</dbReference>
<comment type="caution">
    <text evidence="2">The sequence shown here is derived from an EMBL/GenBank/DDBJ whole genome shotgun (WGS) entry which is preliminary data.</text>
</comment>
<evidence type="ECO:0000259" key="1">
    <source>
        <dbReference type="Pfam" id="PF00425"/>
    </source>
</evidence>
<dbReference type="AlphaFoldDB" id="A0A7X9X3F8"/>
<organism evidence="2 3">
    <name type="scientific">Paraburkholderia antibiotica</name>
    <dbReference type="NCBI Taxonomy" id="2728839"/>
    <lineage>
        <taxon>Bacteria</taxon>
        <taxon>Pseudomonadati</taxon>
        <taxon>Pseudomonadota</taxon>
        <taxon>Betaproteobacteria</taxon>
        <taxon>Burkholderiales</taxon>
        <taxon>Burkholderiaceae</taxon>
        <taxon>Paraburkholderia</taxon>
    </lineage>
</organism>
<dbReference type="InterPro" id="IPR005801">
    <property type="entry name" value="ADC_synthase"/>
</dbReference>
<dbReference type="InterPro" id="IPR015890">
    <property type="entry name" value="Chorismate_C"/>
</dbReference>
<dbReference type="InterPro" id="IPR043131">
    <property type="entry name" value="BCAT-like_N"/>
</dbReference>
<dbReference type="InterPro" id="IPR036038">
    <property type="entry name" value="Aminotransferase-like"/>
</dbReference>
<dbReference type="GO" id="GO:0000162">
    <property type="term" value="P:L-tryptophan biosynthetic process"/>
    <property type="evidence" value="ECO:0007669"/>
    <property type="project" value="TreeGrafter"/>
</dbReference>
<dbReference type="InterPro" id="IPR001544">
    <property type="entry name" value="Aminotrans_IV"/>
</dbReference>
<dbReference type="NCBIfam" id="TIGR00553">
    <property type="entry name" value="pabB"/>
    <property type="match status" value="1"/>
</dbReference>
<evidence type="ECO:0000313" key="2">
    <source>
        <dbReference type="EMBL" id="NML30722.1"/>
    </source>
</evidence>
<dbReference type="EMBL" id="JABBFZ010000003">
    <property type="protein sequence ID" value="NML30722.1"/>
    <property type="molecule type" value="Genomic_DNA"/>
</dbReference>
<dbReference type="InterPro" id="IPR005802">
    <property type="entry name" value="ADC_synth_comp_1"/>
</dbReference>
<evidence type="ECO:0000313" key="3">
    <source>
        <dbReference type="Proteomes" id="UP000583127"/>
    </source>
</evidence>
<dbReference type="SUPFAM" id="SSF56322">
    <property type="entry name" value="ADC synthase"/>
    <property type="match status" value="1"/>
</dbReference>
<dbReference type="Pfam" id="PF01063">
    <property type="entry name" value="Aminotran_4"/>
    <property type="match status" value="1"/>
</dbReference>
<keyword evidence="2" id="KW-0032">Aminotransferase</keyword>
<dbReference type="InterPro" id="IPR019999">
    <property type="entry name" value="Anth_synth_I-like"/>
</dbReference>
<dbReference type="Pfam" id="PF00425">
    <property type="entry name" value="Chorismate_bind"/>
    <property type="match status" value="1"/>
</dbReference>
<dbReference type="Gene3D" id="3.60.120.10">
    <property type="entry name" value="Anthranilate synthase"/>
    <property type="match status" value="1"/>
</dbReference>
<accession>A0A7X9X3F8</accession>
<dbReference type="InterPro" id="IPR043132">
    <property type="entry name" value="BCAT-like_C"/>
</dbReference>
<reference evidence="2 3" key="1">
    <citation type="submission" date="2020-04" db="EMBL/GenBank/DDBJ databases">
        <title>Paraburkholderia sp. G-4-1-8 isolated from soil.</title>
        <authorList>
            <person name="Dahal R.H."/>
        </authorList>
    </citation>
    <scope>NUCLEOTIDE SEQUENCE [LARGE SCALE GENOMIC DNA]</scope>
    <source>
        <strain evidence="2 3">G-4-1-8</strain>
    </source>
</reference>
<sequence>MTVDRRGAVFALLDDSGATAARPSSRLYTDFVHERVCADAAQLEAVCDSVAADTRNGLHAVVLADYEFGRALVGLDELRSSETQRGHATLRFLLFERCDKLARDEVDAWLAARDNNAAEPSVAGTANVRASVERVQFDAAIDAIHAALRAGDSYQVNYTYRLGFDVFGSPLAFYRRLRARQPVPFGALIALPDDAWVLSCSPELFVEKHGTTLRARPMKGTAPRSHDPVADRQSADFLANDPKNRAENVMIVDLLRNDLSRVARIGSVNVPALFSVEPYASVWQMTSTVEATLLERMSFATILRALFPCGSITGAPKHRTMQLIDELESTPRGLYTGAIGWLDASADARECGDFCLSVAIRTLTLNPSTQTGDAAGRRGSMGVGAGIVLDSVAADEYAECRLKANFLTGAEPGFDLFETMYATREDGVRHLARHLQRLSSSAATLGFTFDASHVREQIAAQCAALPARTPHRVRLALSKSGATQMTAAVLAPLTDASVGVLLGGDAQFAPTLAADPLLRHKTTRRADYDRGWREAEAKGAFDTLFFNERGELTEGGRSNVFVKLAGQWWTPPLASGVLPGVMRSVLLEEGVSGLSAAEKVLTQADVLNAEALLVCNALRGAVPARVVR</sequence>
<dbReference type="PRINTS" id="PR00095">
    <property type="entry name" value="ANTSNTHASEI"/>
</dbReference>
<dbReference type="GO" id="GO:0046820">
    <property type="term" value="F:4-amino-4-deoxychorismate synthase activity"/>
    <property type="evidence" value="ECO:0007669"/>
    <property type="project" value="UniProtKB-EC"/>
</dbReference>
<keyword evidence="3" id="KW-1185">Reference proteome</keyword>
<dbReference type="PANTHER" id="PTHR11236">
    <property type="entry name" value="AMINOBENZOATE/ANTHRANILATE SYNTHASE"/>
    <property type="match status" value="1"/>
</dbReference>
<dbReference type="Gene3D" id="3.30.470.10">
    <property type="match status" value="1"/>
</dbReference>
<feature type="domain" description="Chorismate-utilising enzyme C-terminal" evidence="1">
    <location>
        <begin position="136"/>
        <end position="403"/>
    </location>
</feature>
<name>A0A7X9X3F8_9BURK</name>
<dbReference type="Proteomes" id="UP000583127">
    <property type="component" value="Unassembled WGS sequence"/>
</dbReference>
<dbReference type="EC" id="2.6.1.85" evidence="2"/>